<dbReference type="EMBL" id="GL377621">
    <property type="protein sequence ID" value="EFJ15800.1"/>
    <property type="molecule type" value="Genomic_DNA"/>
</dbReference>
<reference evidence="2 3" key="1">
    <citation type="journal article" date="2011" name="Science">
        <title>The Selaginella genome identifies genetic changes associated with the evolution of vascular plants.</title>
        <authorList>
            <person name="Banks J.A."/>
            <person name="Nishiyama T."/>
            <person name="Hasebe M."/>
            <person name="Bowman J.L."/>
            <person name="Gribskov M."/>
            <person name="dePamphilis C."/>
            <person name="Albert V.A."/>
            <person name="Aono N."/>
            <person name="Aoyama T."/>
            <person name="Ambrose B.A."/>
            <person name="Ashton N.W."/>
            <person name="Axtell M.J."/>
            <person name="Barker E."/>
            <person name="Barker M.S."/>
            <person name="Bennetzen J.L."/>
            <person name="Bonawitz N.D."/>
            <person name="Chapple C."/>
            <person name="Cheng C."/>
            <person name="Correa L.G."/>
            <person name="Dacre M."/>
            <person name="DeBarry J."/>
            <person name="Dreyer I."/>
            <person name="Elias M."/>
            <person name="Engstrom E.M."/>
            <person name="Estelle M."/>
            <person name="Feng L."/>
            <person name="Finet C."/>
            <person name="Floyd S.K."/>
            <person name="Frommer W.B."/>
            <person name="Fujita T."/>
            <person name="Gramzow L."/>
            <person name="Gutensohn M."/>
            <person name="Harholt J."/>
            <person name="Hattori M."/>
            <person name="Heyl A."/>
            <person name="Hirai T."/>
            <person name="Hiwatashi Y."/>
            <person name="Ishikawa M."/>
            <person name="Iwata M."/>
            <person name="Karol K.G."/>
            <person name="Koehler B."/>
            <person name="Kolukisaoglu U."/>
            <person name="Kubo M."/>
            <person name="Kurata T."/>
            <person name="Lalonde S."/>
            <person name="Li K."/>
            <person name="Li Y."/>
            <person name="Litt A."/>
            <person name="Lyons E."/>
            <person name="Manning G."/>
            <person name="Maruyama T."/>
            <person name="Michael T.P."/>
            <person name="Mikami K."/>
            <person name="Miyazaki S."/>
            <person name="Morinaga S."/>
            <person name="Murata T."/>
            <person name="Mueller-Roeber B."/>
            <person name="Nelson D.R."/>
            <person name="Obara M."/>
            <person name="Oguri Y."/>
            <person name="Olmstead R.G."/>
            <person name="Onodera N."/>
            <person name="Petersen B.L."/>
            <person name="Pils B."/>
            <person name="Prigge M."/>
            <person name="Rensing S.A."/>
            <person name="Riano-Pachon D.M."/>
            <person name="Roberts A.W."/>
            <person name="Sato Y."/>
            <person name="Scheller H.V."/>
            <person name="Schulz B."/>
            <person name="Schulz C."/>
            <person name="Shakirov E.V."/>
            <person name="Shibagaki N."/>
            <person name="Shinohara N."/>
            <person name="Shippen D.E."/>
            <person name="Soerensen I."/>
            <person name="Sotooka R."/>
            <person name="Sugimoto N."/>
            <person name="Sugita M."/>
            <person name="Sumikawa N."/>
            <person name="Tanurdzic M."/>
            <person name="Theissen G."/>
            <person name="Ulvskov P."/>
            <person name="Wakazuki S."/>
            <person name="Weng J.K."/>
            <person name="Willats W.W."/>
            <person name="Wipf D."/>
            <person name="Wolf P.G."/>
            <person name="Yang L."/>
            <person name="Zimmer A.D."/>
            <person name="Zhu Q."/>
            <person name="Mitros T."/>
            <person name="Hellsten U."/>
            <person name="Loque D."/>
            <person name="Otillar R."/>
            <person name="Salamov A."/>
            <person name="Schmutz J."/>
            <person name="Shapiro H."/>
            <person name="Lindquist E."/>
            <person name="Lucas S."/>
            <person name="Rokhsar D."/>
            <person name="Grigoriev I.V."/>
        </authorList>
    </citation>
    <scope>NUCLEOTIDE SEQUENCE [LARGE SCALE GENOMIC DNA]</scope>
</reference>
<protein>
    <submittedName>
        <fullName evidence="2">Uncharacterized protein</fullName>
    </submittedName>
</protein>
<evidence type="ECO:0000313" key="3">
    <source>
        <dbReference type="Proteomes" id="UP000001514"/>
    </source>
</evidence>
<dbReference type="Proteomes" id="UP000001514">
    <property type="component" value="Unassembled WGS sequence"/>
</dbReference>
<gene>
    <name evidence="2" type="ORF">SELMODRAFT_422343</name>
</gene>
<accession>D8SI39</accession>
<sequence length="370" mass="42226">MGLHASLGLLARLAACQQCSHGAQAQDNSGCFLNTVVRRLDLRLCRVWDQACKATEVDMFIARVEVIDDCYDPYPLYTVEGPYGGITYADLRSGVDSLDEKTHRDLVKAVRGNVKRDVKRQMQMPKFSNSLAELIRRSSWKPKFTPSNVIFKSTPGAREFKERMACWAEQEGTSREVMLRFEARVVEELEDDMLCSKLLQERPGEMDFSANSCYEPDVYNQLVEWIEGRSTIARLRLKITRFEVAYIEQLRRDYKAREGARRSWRGEFIANVVHDHYAWAVVSNDQSPFEKCVLLILFLDFAIGAREDTIPAADHGSMELEPALESHLTKLYKDPLSSRSSKILCGSNHSLPLIMFFDSQRHRRDGGSAP</sequence>
<evidence type="ECO:0000313" key="2">
    <source>
        <dbReference type="EMBL" id="EFJ15800.1"/>
    </source>
</evidence>
<dbReference type="KEGG" id="smo:SELMODRAFT_422343"/>
<feature type="signal peptide" evidence="1">
    <location>
        <begin position="1"/>
        <end position="25"/>
    </location>
</feature>
<dbReference type="InParanoid" id="D8SI39"/>
<keyword evidence="1" id="KW-0732">Signal</keyword>
<proteinExistence type="predicted"/>
<dbReference type="HOGENOM" id="CLU_748858_0_0_1"/>
<feature type="chain" id="PRO_5003122733" evidence="1">
    <location>
        <begin position="26"/>
        <end position="370"/>
    </location>
</feature>
<dbReference type="AlphaFoldDB" id="D8SI39"/>
<name>D8SI39_SELML</name>
<organism evidence="3">
    <name type="scientific">Selaginella moellendorffii</name>
    <name type="common">Spikemoss</name>
    <dbReference type="NCBI Taxonomy" id="88036"/>
    <lineage>
        <taxon>Eukaryota</taxon>
        <taxon>Viridiplantae</taxon>
        <taxon>Streptophyta</taxon>
        <taxon>Embryophyta</taxon>
        <taxon>Tracheophyta</taxon>
        <taxon>Lycopodiopsida</taxon>
        <taxon>Selaginellales</taxon>
        <taxon>Selaginellaceae</taxon>
        <taxon>Selaginella</taxon>
    </lineage>
</organism>
<keyword evidence="3" id="KW-1185">Reference proteome</keyword>
<evidence type="ECO:0000256" key="1">
    <source>
        <dbReference type="SAM" id="SignalP"/>
    </source>
</evidence>
<dbReference type="Gramene" id="EFJ15800">
    <property type="protein sequence ID" value="EFJ15800"/>
    <property type="gene ID" value="SELMODRAFT_422343"/>
</dbReference>